<dbReference type="HOGENOM" id="CLU_1947520_0_0_9"/>
<organism evidence="4 5">
    <name type="scientific">Staphylococcus saprophyticus subsp. saprophyticus (strain ATCC 15305 / DSM 20229 / NCIMB 8711 / NCTC 7292 / S-41)</name>
    <dbReference type="NCBI Taxonomy" id="342451"/>
    <lineage>
        <taxon>Bacteria</taxon>
        <taxon>Bacillati</taxon>
        <taxon>Bacillota</taxon>
        <taxon>Bacilli</taxon>
        <taxon>Bacillales</taxon>
        <taxon>Staphylococcaceae</taxon>
        <taxon>Staphylococcus</taxon>
    </lineage>
</organism>
<dbReference type="PANTHER" id="PTHR43479:SF7">
    <property type="entry name" value="TETR-FAMILY TRANSCRIPTIONAL REGULATOR"/>
    <property type="match status" value="1"/>
</dbReference>
<dbReference type="PANTHER" id="PTHR43479">
    <property type="entry name" value="ACREF/ENVCD OPERON REPRESSOR-RELATED"/>
    <property type="match status" value="1"/>
</dbReference>
<feature type="domain" description="HTH tetR-type" evidence="3">
    <location>
        <begin position="6"/>
        <end position="66"/>
    </location>
</feature>
<gene>
    <name evidence="4" type="ordered locus">SSP0094</name>
</gene>
<name>Q4A0Z2_STAS1</name>
<dbReference type="Proteomes" id="UP000006371">
    <property type="component" value="Chromosome"/>
</dbReference>
<dbReference type="Gene3D" id="1.10.357.10">
    <property type="entry name" value="Tetracycline Repressor, domain 2"/>
    <property type="match status" value="1"/>
</dbReference>
<dbReference type="InterPro" id="IPR001647">
    <property type="entry name" value="HTH_TetR"/>
</dbReference>
<dbReference type="PROSITE" id="PS50977">
    <property type="entry name" value="HTH_TETR_2"/>
    <property type="match status" value="1"/>
</dbReference>
<sequence length="129" mass="15424">MDLRIVKTRKAINDSFYELFEQKDFDKITVKDITEHAQIGRKTFYLHYIDKYDLLDRIVDKKFKALEEICEAKKNSVCSRVLKFGLRFLKKTKRFSPNSSVSNILINIRKICVLLWKKNSRKKFLMKKA</sequence>
<dbReference type="KEGG" id="ssp:SSP0094"/>
<dbReference type="Pfam" id="PF00440">
    <property type="entry name" value="TetR_N"/>
    <property type="match status" value="1"/>
</dbReference>
<evidence type="ECO:0000256" key="1">
    <source>
        <dbReference type="ARBA" id="ARBA00023125"/>
    </source>
</evidence>
<evidence type="ECO:0000313" key="5">
    <source>
        <dbReference type="Proteomes" id="UP000006371"/>
    </source>
</evidence>
<proteinExistence type="predicted"/>
<dbReference type="SUPFAM" id="SSF46689">
    <property type="entry name" value="Homeodomain-like"/>
    <property type="match status" value="1"/>
</dbReference>
<keyword evidence="5" id="KW-1185">Reference proteome</keyword>
<protein>
    <submittedName>
        <fullName evidence="4">Transcriptional regulator</fullName>
    </submittedName>
</protein>
<evidence type="ECO:0000313" key="4">
    <source>
        <dbReference type="EMBL" id="BAE17239.1"/>
    </source>
</evidence>
<reference evidence="4 5" key="1">
    <citation type="journal article" date="2005" name="Proc. Natl. Acad. Sci. U.S.A.">
        <title>Whole genome sequence of Staphylococcus saprophyticus reveals the pathogenesis of uncomplicated urinary tract infection.</title>
        <authorList>
            <person name="Kuroda M."/>
            <person name="Yamashita A."/>
            <person name="Hirakawa H."/>
            <person name="Kumano M."/>
            <person name="Morikawa K."/>
            <person name="Higashide M."/>
            <person name="Maruyama A."/>
            <person name="Inose Y."/>
            <person name="Matoba K."/>
            <person name="Toh H."/>
            <person name="Kuhara S."/>
            <person name="Hattori M."/>
            <person name="Ohta T."/>
        </authorList>
    </citation>
    <scope>NUCLEOTIDE SEQUENCE [LARGE SCALE GENOMIC DNA]</scope>
    <source>
        <strain evidence="5">ATCC 15305 / DSM 20229 / NCIMB 8711 / NCTC 7292 / S-41</strain>
    </source>
</reference>
<keyword evidence="1 2" id="KW-0238">DNA-binding</keyword>
<evidence type="ECO:0000256" key="2">
    <source>
        <dbReference type="PROSITE-ProRule" id="PRU00335"/>
    </source>
</evidence>
<evidence type="ECO:0000259" key="3">
    <source>
        <dbReference type="PROSITE" id="PS50977"/>
    </source>
</evidence>
<dbReference type="InterPro" id="IPR009057">
    <property type="entry name" value="Homeodomain-like_sf"/>
</dbReference>
<dbReference type="GO" id="GO:0003677">
    <property type="term" value="F:DNA binding"/>
    <property type="evidence" value="ECO:0007669"/>
    <property type="project" value="UniProtKB-UniRule"/>
</dbReference>
<dbReference type="AlphaFoldDB" id="Q4A0Z2"/>
<accession>Q4A0Z2</accession>
<dbReference type="eggNOG" id="COG1309">
    <property type="taxonomic scope" value="Bacteria"/>
</dbReference>
<feature type="DNA-binding region" description="H-T-H motif" evidence="2">
    <location>
        <begin position="29"/>
        <end position="48"/>
    </location>
</feature>
<dbReference type="EMBL" id="AP008934">
    <property type="protein sequence ID" value="BAE17239.1"/>
    <property type="molecule type" value="Genomic_DNA"/>
</dbReference>
<dbReference type="InterPro" id="IPR050624">
    <property type="entry name" value="HTH-type_Tx_Regulator"/>
</dbReference>